<protein>
    <submittedName>
        <fullName evidence="2">Uncharacterized protein</fullName>
    </submittedName>
</protein>
<feature type="compositionally biased region" description="Basic and acidic residues" evidence="1">
    <location>
        <begin position="152"/>
        <end position="164"/>
    </location>
</feature>
<dbReference type="Proteomes" id="UP000824219">
    <property type="component" value="Linkage Group LG26"/>
</dbReference>
<feature type="region of interest" description="Disordered" evidence="1">
    <location>
        <begin position="1"/>
        <end position="106"/>
    </location>
</feature>
<feature type="compositionally biased region" description="Polar residues" evidence="1">
    <location>
        <begin position="128"/>
        <end position="143"/>
    </location>
</feature>
<evidence type="ECO:0000256" key="1">
    <source>
        <dbReference type="SAM" id="MobiDB-lite"/>
    </source>
</evidence>
<feature type="compositionally biased region" description="Basic and acidic residues" evidence="1">
    <location>
        <begin position="231"/>
        <end position="240"/>
    </location>
</feature>
<evidence type="ECO:0000313" key="3">
    <source>
        <dbReference type="Proteomes" id="UP000824219"/>
    </source>
</evidence>
<feature type="region of interest" description="Disordered" evidence="1">
    <location>
        <begin position="128"/>
        <end position="164"/>
    </location>
</feature>
<keyword evidence="3" id="KW-1185">Reference proteome</keyword>
<feature type="compositionally biased region" description="Low complexity" evidence="1">
    <location>
        <begin position="181"/>
        <end position="191"/>
    </location>
</feature>
<proteinExistence type="predicted"/>
<evidence type="ECO:0000313" key="2">
    <source>
        <dbReference type="EMBL" id="KAG7316118.1"/>
    </source>
</evidence>
<feature type="region of interest" description="Disordered" evidence="1">
    <location>
        <begin position="181"/>
        <end position="307"/>
    </location>
</feature>
<name>A0A9D3N4A9_9TELE</name>
<accession>A0A9D3N4A9</accession>
<sequence>MAQREFLYRQEPGIRVSQQSNVQMSPKLGCSPTGSPAGPNATDNTQKESESQKPLDVSGIVSPHDQVEECNTKSPSAKDGSRQGSSTHCERPADQEEVANDDVAPLNLSNNKTAFEVPLNLSIKPISTVPSSLSHIQSESKNATWGIMDSSSLKEENDDTTDKKKQTAAYALCQLAQWNLSEQTESSETSTHLSKYTETSANDGLSNHQISSTSLHTNGISSSPAAIPQNRESDSTETEKTNSWSEFPDPESDLNVNSSTPDPDETTDVPLKPKTKIQKKARRCGTSAKRSKDSVPSNRILRKRLRC</sequence>
<dbReference type="EMBL" id="JAHKSW010000026">
    <property type="protein sequence ID" value="KAG7316118.1"/>
    <property type="molecule type" value="Genomic_DNA"/>
</dbReference>
<organism evidence="2 3">
    <name type="scientific">Hemibagrus wyckioides</name>
    <dbReference type="NCBI Taxonomy" id="337641"/>
    <lineage>
        <taxon>Eukaryota</taxon>
        <taxon>Metazoa</taxon>
        <taxon>Chordata</taxon>
        <taxon>Craniata</taxon>
        <taxon>Vertebrata</taxon>
        <taxon>Euteleostomi</taxon>
        <taxon>Actinopterygii</taxon>
        <taxon>Neopterygii</taxon>
        <taxon>Teleostei</taxon>
        <taxon>Ostariophysi</taxon>
        <taxon>Siluriformes</taxon>
        <taxon>Bagridae</taxon>
        <taxon>Hemibagrus</taxon>
    </lineage>
</organism>
<dbReference type="OrthoDB" id="8933073at2759"/>
<feature type="compositionally biased region" description="Polar residues" evidence="1">
    <location>
        <begin position="192"/>
        <end position="224"/>
    </location>
</feature>
<feature type="compositionally biased region" description="Basic residues" evidence="1">
    <location>
        <begin position="273"/>
        <end position="283"/>
    </location>
</feature>
<gene>
    <name evidence="2" type="ORF">KOW79_020984</name>
</gene>
<dbReference type="AlphaFoldDB" id="A0A9D3N4A9"/>
<reference evidence="2 3" key="1">
    <citation type="submission" date="2021-06" db="EMBL/GenBank/DDBJ databases">
        <title>Chromosome-level genome assembly of the red-tail catfish (Hemibagrus wyckioides).</title>
        <authorList>
            <person name="Shao F."/>
        </authorList>
    </citation>
    <scope>NUCLEOTIDE SEQUENCE [LARGE SCALE GENOMIC DNA]</scope>
    <source>
        <strain evidence="2">EC202008001</strain>
        <tissue evidence="2">Blood</tissue>
    </source>
</reference>
<comment type="caution">
    <text evidence="2">The sequence shown here is derived from an EMBL/GenBank/DDBJ whole genome shotgun (WGS) entry which is preliminary data.</text>
</comment>